<feature type="transmembrane region" description="Helical" evidence="7">
    <location>
        <begin position="303"/>
        <end position="324"/>
    </location>
</feature>
<evidence type="ECO:0000256" key="7">
    <source>
        <dbReference type="SAM" id="Phobius"/>
    </source>
</evidence>
<feature type="transmembrane region" description="Helical" evidence="7">
    <location>
        <begin position="688"/>
        <end position="711"/>
    </location>
</feature>
<dbReference type="Gene3D" id="1.20.1640.10">
    <property type="entry name" value="Multidrug efflux transporter AcrB transmembrane domain"/>
    <property type="match status" value="2"/>
</dbReference>
<feature type="transmembrane region" description="Helical" evidence="7">
    <location>
        <begin position="561"/>
        <end position="579"/>
    </location>
</feature>
<dbReference type="SUPFAM" id="SSF82866">
    <property type="entry name" value="Multidrug efflux transporter AcrB transmembrane domain"/>
    <property type="match status" value="2"/>
</dbReference>
<dbReference type="EMBL" id="JABJVM010000017">
    <property type="protein sequence ID" value="MBA3927392.1"/>
    <property type="molecule type" value="Genomic_DNA"/>
</dbReference>
<evidence type="ECO:0000256" key="2">
    <source>
        <dbReference type="ARBA" id="ARBA00010157"/>
    </source>
</evidence>
<feature type="transmembrane region" description="Helical" evidence="7">
    <location>
        <begin position="227"/>
        <end position="248"/>
    </location>
</feature>
<dbReference type="RefSeq" id="WP_181677474.1">
    <property type="nucleotide sequence ID" value="NZ_JABJVM010000017.1"/>
</dbReference>
<feature type="domain" description="SSD" evidence="8">
    <location>
        <begin position="611"/>
        <end position="717"/>
    </location>
</feature>
<evidence type="ECO:0000256" key="1">
    <source>
        <dbReference type="ARBA" id="ARBA00004651"/>
    </source>
</evidence>
<dbReference type="InterPro" id="IPR050545">
    <property type="entry name" value="Mycobact_MmpL"/>
</dbReference>
<dbReference type="PANTHER" id="PTHR33406:SF6">
    <property type="entry name" value="MEMBRANE PROTEIN YDGH-RELATED"/>
    <property type="match status" value="1"/>
</dbReference>
<comment type="caution">
    <text evidence="9">The sequence shown here is derived from an EMBL/GenBank/DDBJ whole genome shotgun (WGS) entry which is preliminary data.</text>
</comment>
<evidence type="ECO:0000256" key="6">
    <source>
        <dbReference type="ARBA" id="ARBA00023136"/>
    </source>
</evidence>
<dbReference type="AlphaFoldDB" id="A0A7W1YH52"/>
<dbReference type="Pfam" id="PF03176">
    <property type="entry name" value="MMPL"/>
    <property type="match status" value="2"/>
</dbReference>
<evidence type="ECO:0000313" key="10">
    <source>
        <dbReference type="Proteomes" id="UP000548787"/>
    </source>
</evidence>
<evidence type="ECO:0000313" key="9">
    <source>
        <dbReference type="EMBL" id="MBA3927392.1"/>
    </source>
</evidence>
<feature type="transmembrane region" description="Helical" evidence="7">
    <location>
        <begin position="260"/>
        <end position="282"/>
    </location>
</feature>
<protein>
    <submittedName>
        <fullName evidence="9">MMPL family transporter</fullName>
    </submittedName>
</protein>
<keyword evidence="10" id="KW-1185">Reference proteome</keyword>
<feature type="transmembrane region" description="Helical" evidence="7">
    <location>
        <begin position="409"/>
        <end position="430"/>
    </location>
</feature>
<reference evidence="9 10" key="1">
    <citation type="submission" date="2020-08" db="EMBL/GenBank/DDBJ databases">
        <title>Listeria ohnekaius sp. nov. and Listeria portnoyii sp. nov. isolated from non-agricultural and natural environments.</title>
        <authorList>
            <person name="Weller D."/>
            <person name="Belias A.M."/>
            <person name="Liao J."/>
            <person name="Guo S."/>
            <person name="Orsi R.H."/>
            <person name="Wiedmann M."/>
        </authorList>
    </citation>
    <scope>NUCLEOTIDE SEQUENCE [LARGE SCALE GENOMIC DNA]</scope>
    <source>
        <strain evidence="9 10">FSL W9-0585</strain>
    </source>
</reference>
<comment type="similarity">
    <text evidence="2">Belongs to the resistance-nodulation-cell division (RND) (TC 2.A.6) family. MmpL subfamily.</text>
</comment>
<feature type="transmembrane region" description="Helical" evidence="7">
    <location>
        <begin position="336"/>
        <end position="359"/>
    </location>
</feature>
<evidence type="ECO:0000256" key="4">
    <source>
        <dbReference type="ARBA" id="ARBA00022692"/>
    </source>
</evidence>
<organism evidence="9 10">
    <name type="scientific">Listeria rustica</name>
    <dbReference type="NCBI Taxonomy" id="2713503"/>
    <lineage>
        <taxon>Bacteria</taxon>
        <taxon>Bacillati</taxon>
        <taxon>Bacillota</taxon>
        <taxon>Bacilli</taxon>
        <taxon>Bacillales</taxon>
        <taxon>Listeriaceae</taxon>
        <taxon>Listeria</taxon>
    </lineage>
</organism>
<feature type="transmembrane region" description="Helical" evidence="7">
    <location>
        <begin position="616"/>
        <end position="638"/>
    </location>
</feature>
<dbReference type="PANTHER" id="PTHR33406">
    <property type="entry name" value="MEMBRANE PROTEIN MJ1562-RELATED"/>
    <property type="match status" value="1"/>
</dbReference>
<accession>A0A7W1YH52</accession>
<proteinExistence type="inferred from homology"/>
<evidence type="ECO:0000256" key="3">
    <source>
        <dbReference type="ARBA" id="ARBA00022475"/>
    </source>
</evidence>
<feature type="transmembrane region" description="Helical" evidence="7">
    <location>
        <begin position="586"/>
        <end position="610"/>
    </location>
</feature>
<dbReference type="InterPro" id="IPR000731">
    <property type="entry name" value="SSD"/>
</dbReference>
<feature type="domain" description="SSD" evidence="8">
    <location>
        <begin position="225"/>
        <end position="357"/>
    </location>
</feature>
<keyword evidence="6 7" id="KW-0472">Membrane</keyword>
<sequence>MSHGIFSKIANAVGGERGRWITLAVWILIVVALQVFLPKSADYKDDAAPDLAASEPSVVAQKVMDEQFPTGEGTPALITWFRSTGLTNVDLAQIQKFSKELQQNPVDHQKTVVPYDKMPLPVLKQQVSKDGTTFIQTVLMDSEATSDELKTSFEELEKTANGIFVDKPFDQKVSSKDTLTARTTGPAGISVDATELFSDADVSLLIGTVLLVLIFLLVIYRSPILAFIPLIAVGFAYLAVTPIIALLGKEGIITYGSQGLSIMTVLLFGAGTDYCLFLIARFRSQLHHDENRYTAFKKAFSNTAGAIALSGFTVMAALLILLVAKYGSIHNFAVPFSLSILIMMISSLTLVPALLGIFGRISFWPFVPRTEEMAKAHAAKKGKTVKPHRENRFWHRVGEMSAQHPIKTFVITILILGGCAIFATQVKYTYDTLSTFPKDMPSREGFTLISDHFGAGQLAPVDLIVKTDGEKTDLRTNLQKEDGVANVSIGTPSAKNPDYVMYTIELADNPYSNEAMDVIPDIRGTAETTLADAGISKNNVWIAGQTATQYDSRAVTKQDEALIIPLVIGLIALLLLVYLRSVTAMVYLVATVLLSFFSALGLGWLIIHYVLGVEAIAGLIPIYAFVFIVALGEDYNIFMISSIWKKSRELPLREAITEGVGQTGGVITSAGIILAGTFAVLTTLPIQLLVQFGLITAIGVLLDTFIVRPFLVPAITMLLGKWAFWPARAPRNDHLRR</sequence>
<dbReference type="GO" id="GO:0005886">
    <property type="term" value="C:plasma membrane"/>
    <property type="evidence" value="ECO:0007669"/>
    <property type="project" value="UniProtKB-SubCell"/>
</dbReference>
<dbReference type="PROSITE" id="PS50156">
    <property type="entry name" value="SSD"/>
    <property type="match status" value="2"/>
</dbReference>
<dbReference type="InterPro" id="IPR004869">
    <property type="entry name" value="MMPL_dom"/>
</dbReference>
<gene>
    <name evidence="9" type="ORF">HPK16_13660</name>
</gene>
<keyword evidence="3" id="KW-1003">Cell membrane</keyword>
<evidence type="ECO:0000256" key="5">
    <source>
        <dbReference type="ARBA" id="ARBA00022989"/>
    </source>
</evidence>
<feature type="transmembrane region" description="Helical" evidence="7">
    <location>
        <begin position="20"/>
        <end position="37"/>
    </location>
</feature>
<dbReference type="Proteomes" id="UP000548787">
    <property type="component" value="Unassembled WGS sequence"/>
</dbReference>
<name>A0A7W1YH52_9LIST</name>
<keyword evidence="4 7" id="KW-0812">Transmembrane</keyword>
<comment type="subcellular location">
    <subcellularLocation>
        <location evidence="1">Cell membrane</location>
        <topology evidence="1">Multi-pass membrane protein</topology>
    </subcellularLocation>
</comment>
<feature type="transmembrane region" description="Helical" evidence="7">
    <location>
        <begin position="659"/>
        <end position="682"/>
    </location>
</feature>
<evidence type="ECO:0000259" key="8">
    <source>
        <dbReference type="PROSITE" id="PS50156"/>
    </source>
</evidence>
<keyword evidence="5 7" id="KW-1133">Transmembrane helix</keyword>
<feature type="transmembrane region" description="Helical" evidence="7">
    <location>
        <begin position="202"/>
        <end position="220"/>
    </location>
</feature>